<dbReference type="HOGENOM" id="CLU_059548_0_0_9"/>
<gene>
    <name evidence="4" type="ORF">HMPREF9372_1236</name>
</gene>
<dbReference type="RefSeq" id="WP_009766103.1">
    <property type="nucleotide sequence ID" value="NZ_GL982997.1"/>
</dbReference>
<dbReference type="InterPro" id="IPR016024">
    <property type="entry name" value="ARM-type_fold"/>
</dbReference>
<name>F9DR06_9BACL</name>
<feature type="domain" description="DUF4351" evidence="3">
    <location>
        <begin position="277"/>
        <end position="332"/>
    </location>
</feature>
<evidence type="ECO:0000313" key="4">
    <source>
        <dbReference type="EMBL" id="EGQ26756.1"/>
    </source>
</evidence>
<evidence type="ECO:0000256" key="1">
    <source>
        <dbReference type="ARBA" id="ARBA00009787"/>
    </source>
</evidence>
<accession>F9DR06</accession>
<organism evidence="4 5">
    <name type="scientific">Sporosarcina newyorkensis 2681</name>
    <dbReference type="NCBI Taxonomy" id="1027292"/>
    <lineage>
        <taxon>Bacteria</taxon>
        <taxon>Bacillati</taxon>
        <taxon>Bacillota</taxon>
        <taxon>Bacilli</taxon>
        <taxon>Bacillales</taxon>
        <taxon>Caryophanaceae</taxon>
        <taxon>Sporosarcina</taxon>
    </lineage>
</organism>
<dbReference type="NCBIfam" id="TIGR01784">
    <property type="entry name" value="T_den_put_tspse"/>
    <property type="match status" value="1"/>
</dbReference>
<comment type="similarity">
    <text evidence="1">Belongs to the Rpn/YhgA-like nuclease family.</text>
</comment>
<dbReference type="Pfam" id="PF04754">
    <property type="entry name" value="Transposase_31"/>
    <property type="match status" value="1"/>
</dbReference>
<feature type="domain" description="Transposase (putative) YhgA-like" evidence="2">
    <location>
        <begin position="5"/>
        <end position="209"/>
    </location>
</feature>
<protein>
    <submittedName>
        <fullName evidence="4">Transposase</fullName>
    </submittedName>
</protein>
<dbReference type="EMBL" id="AFPZ01000033">
    <property type="protein sequence ID" value="EGQ26756.1"/>
    <property type="molecule type" value="Genomic_DNA"/>
</dbReference>
<dbReference type="OrthoDB" id="1980949at2"/>
<dbReference type="SUPFAM" id="SSF48371">
    <property type="entry name" value="ARM repeat"/>
    <property type="match status" value="1"/>
</dbReference>
<dbReference type="GO" id="GO:0006310">
    <property type="term" value="P:DNA recombination"/>
    <property type="evidence" value="ECO:0007669"/>
    <property type="project" value="TreeGrafter"/>
</dbReference>
<dbReference type="InterPro" id="IPR051699">
    <property type="entry name" value="Rpn/YhgA-like_nuclease"/>
</dbReference>
<dbReference type="AlphaFoldDB" id="F9DR06"/>
<dbReference type="PANTHER" id="PTHR34611:SF2">
    <property type="entry name" value="INACTIVE RECOMBINATION-PROMOTING NUCLEASE-LIKE PROTEIN RPNE-RELATED"/>
    <property type="match status" value="1"/>
</dbReference>
<dbReference type="eggNOG" id="COG5464">
    <property type="taxonomic scope" value="Bacteria"/>
</dbReference>
<sequence length="334" mass="39047">MKIQNPHDKFFKETFGNVAVAKDFLHHYLPQNIMQVIDVNTLEPQKDSFINEELQENFSDLLFKVNINQREGFIYFLFEHKSYTSKTTAFQLLKYMTEIWEAKMKKEDVNELPMIIPLVIYHGKNNWNVKTQLGDMIKGFHDLPSDIQSYIPNFEYLLYDITRYSDEEIKGHAQLRILLTIFRDIFTKDNEGLRESIYRAVSYLKELDDKQTGLEYLETLMRYIFSAGKNLTSSEVDKLMKRIETTYPEGRDVVMTLAEGFREEGMMEGLARGEAKGEKQALVKTAIQLLTKRFGKVPEDLKDEIAQLDTVTLGVVIGDILEYKKLEDVKKYIR</sequence>
<dbReference type="InterPro" id="IPR025587">
    <property type="entry name" value="DUF4351"/>
</dbReference>
<dbReference type="Proteomes" id="UP000005316">
    <property type="component" value="Unassembled WGS sequence"/>
</dbReference>
<evidence type="ECO:0000313" key="5">
    <source>
        <dbReference type="Proteomes" id="UP000005316"/>
    </source>
</evidence>
<comment type="caution">
    <text evidence="4">The sequence shown here is derived from an EMBL/GenBank/DDBJ whole genome shotgun (WGS) entry which is preliminary data.</text>
</comment>
<evidence type="ECO:0000259" key="3">
    <source>
        <dbReference type="Pfam" id="PF14261"/>
    </source>
</evidence>
<dbReference type="PANTHER" id="PTHR34611">
    <property type="match status" value="1"/>
</dbReference>
<dbReference type="GO" id="GO:1990238">
    <property type="term" value="F:double-stranded DNA endonuclease activity"/>
    <property type="evidence" value="ECO:0007669"/>
    <property type="project" value="TreeGrafter"/>
</dbReference>
<dbReference type="Pfam" id="PF14261">
    <property type="entry name" value="DUF4351"/>
    <property type="match status" value="1"/>
</dbReference>
<evidence type="ECO:0000259" key="2">
    <source>
        <dbReference type="Pfam" id="PF04754"/>
    </source>
</evidence>
<proteinExistence type="inferred from homology"/>
<dbReference type="InterPro" id="IPR006842">
    <property type="entry name" value="Transposase_31"/>
</dbReference>
<dbReference type="InterPro" id="IPR010106">
    <property type="entry name" value="RpnA"/>
</dbReference>
<reference evidence="4 5" key="1">
    <citation type="submission" date="2011-04" db="EMBL/GenBank/DDBJ databases">
        <authorList>
            <person name="Muzny D."/>
            <person name="Qin X."/>
            <person name="Deng J."/>
            <person name="Jiang H."/>
            <person name="Liu Y."/>
            <person name="Qu J."/>
            <person name="Song X.-Z."/>
            <person name="Zhang L."/>
            <person name="Thornton R."/>
            <person name="Coyle M."/>
            <person name="Francisco L."/>
            <person name="Jackson L."/>
            <person name="Javaid M."/>
            <person name="Korchina V."/>
            <person name="Kovar C."/>
            <person name="Mata R."/>
            <person name="Mathew T."/>
            <person name="Ngo R."/>
            <person name="Nguyen L."/>
            <person name="Nguyen N."/>
            <person name="Okwuonu G."/>
            <person name="Ongeri F."/>
            <person name="Pham C."/>
            <person name="Simmons D."/>
            <person name="Wilczek-Boney K."/>
            <person name="Hale W."/>
            <person name="Jakkamsetti A."/>
            <person name="Pham P."/>
            <person name="Ruth R."/>
            <person name="San Lucas F."/>
            <person name="Warren J."/>
            <person name="Zhang J."/>
            <person name="Zhao Z."/>
            <person name="Zhou C."/>
            <person name="Zhu D."/>
            <person name="Lee S."/>
            <person name="Bess C."/>
            <person name="Blankenburg K."/>
            <person name="Forbes L."/>
            <person name="Fu Q."/>
            <person name="Gubbala S."/>
            <person name="Hirani K."/>
            <person name="Jayaseelan J.C."/>
            <person name="Lara F."/>
            <person name="Munidasa M."/>
            <person name="Palculict T."/>
            <person name="Patil S."/>
            <person name="Pu L.-L."/>
            <person name="Saada N."/>
            <person name="Tang L."/>
            <person name="Weissenberger G."/>
            <person name="Zhu Y."/>
            <person name="Hemphill L."/>
            <person name="Shang Y."/>
            <person name="Youmans B."/>
            <person name="Ayvaz T."/>
            <person name="Ross M."/>
            <person name="Santibanez J."/>
            <person name="Aqrawi P."/>
            <person name="Gross S."/>
            <person name="Joshi V."/>
            <person name="Fowler G."/>
            <person name="Nazareth L."/>
            <person name="Reid J."/>
            <person name="Worley K."/>
            <person name="Petrosino J."/>
            <person name="Highlander S."/>
            <person name="Gibbs R."/>
        </authorList>
    </citation>
    <scope>NUCLEOTIDE SEQUENCE [LARGE SCALE GENOMIC DNA]</scope>
    <source>
        <strain evidence="4 5">2681</strain>
    </source>
</reference>